<evidence type="ECO:0000313" key="8">
    <source>
        <dbReference type="EMBL" id="CAB4219663.1"/>
    </source>
</evidence>
<evidence type="ECO:0000256" key="1">
    <source>
        <dbReference type="ARBA" id="ARBA00022612"/>
    </source>
</evidence>
<dbReference type="GO" id="GO:0006508">
    <property type="term" value="P:proteolysis"/>
    <property type="evidence" value="ECO:0007669"/>
    <property type="project" value="UniProtKB-KW"/>
</dbReference>
<evidence type="ECO:0000313" key="7">
    <source>
        <dbReference type="EMBL" id="CAB4215042.1"/>
    </source>
</evidence>
<keyword evidence="3" id="KW-0378">Hydrolase</keyword>
<dbReference type="EMBL" id="LR797420">
    <property type="protein sequence ID" value="CAB4215042.1"/>
    <property type="molecule type" value="Genomic_DNA"/>
</dbReference>
<protein>
    <submittedName>
        <fullName evidence="8">COG3740 Phage head maturation protease</fullName>
    </submittedName>
</protein>
<reference evidence="8" key="1">
    <citation type="submission" date="2020-05" db="EMBL/GenBank/DDBJ databases">
        <authorList>
            <person name="Chiriac C."/>
            <person name="Salcher M."/>
            <person name="Ghai R."/>
            <person name="Kavagutti S V."/>
        </authorList>
    </citation>
    <scope>NUCLEOTIDE SEQUENCE</scope>
</reference>
<dbReference type="Pfam" id="PF04586">
    <property type="entry name" value="Peptidase_S78"/>
    <property type="match status" value="1"/>
</dbReference>
<dbReference type="EMBL" id="LR797480">
    <property type="protein sequence ID" value="CAB4219663.1"/>
    <property type="molecule type" value="Genomic_DNA"/>
</dbReference>
<name>A0A6J5SVX2_9CAUD</name>
<sequence length="270" mass="29633">MKRTERRTYKATGVEARTDSGELHLVGYAAKFNSPSRPLPFIETIAPGAFRKTLSENPDVRFLKDHAGTPMARTKNGTLILKEDDIGLWFDATLSDTTESRDCHATVGRGDVDGMSFTFRAIRQDWNRDRSERKLTEISLADCDVGPVTYPAYYDTLVEARDLISALSSEGAVVSTEDLAALQAAYEMARTGLGKLMSLEADGYGQGEDEQSSLMYLMDAVNSLSAWRAMENWESAPVPSLVAEADGEDRSANVTPTMSLRLAQAMASRL</sequence>
<feature type="domain" description="Prohead serine protease" evidence="6">
    <location>
        <begin position="17"/>
        <end position="160"/>
    </location>
</feature>
<evidence type="ECO:0000259" key="6">
    <source>
        <dbReference type="Pfam" id="PF04586"/>
    </source>
</evidence>
<dbReference type="InterPro" id="IPR006433">
    <property type="entry name" value="Prohead_protease"/>
</dbReference>
<keyword evidence="1" id="KW-1188">Viral release from host cell</keyword>
<evidence type="ECO:0000256" key="3">
    <source>
        <dbReference type="ARBA" id="ARBA00022801"/>
    </source>
</evidence>
<evidence type="ECO:0000256" key="4">
    <source>
        <dbReference type="ARBA" id="ARBA00022950"/>
    </source>
</evidence>
<gene>
    <name evidence="7" type="ORF">UFOVP1467_60</name>
    <name evidence="8" type="ORF">UFOVP1616_44</name>
</gene>
<keyword evidence="2 8" id="KW-0645">Protease</keyword>
<dbReference type="GO" id="GO:0008233">
    <property type="term" value="F:peptidase activity"/>
    <property type="evidence" value="ECO:0007669"/>
    <property type="project" value="UniProtKB-KW"/>
</dbReference>
<evidence type="ECO:0000256" key="5">
    <source>
        <dbReference type="ARBA" id="ARBA00023045"/>
    </source>
</evidence>
<dbReference type="GO" id="GO:0046797">
    <property type="term" value="P:viral procapsid maturation"/>
    <property type="evidence" value="ECO:0007669"/>
    <property type="project" value="UniProtKB-KW"/>
</dbReference>
<dbReference type="NCBIfam" id="TIGR01543">
    <property type="entry name" value="proheadase_HK97"/>
    <property type="match status" value="1"/>
</dbReference>
<proteinExistence type="predicted"/>
<keyword evidence="4" id="KW-0118">Viral capsid assembly</keyword>
<organism evidence="8">
    <name type="scientific">uncultured Caudovirales phage</name>
    <dbReference type="NCBI Taxonomy" id="2100421"/>
    <lineage>
        <taxon>Viruses</taxon>
        <taxon>Duplodnaviria</taxon>
        <taxon>Heunggongvirae</taxon>
        <taxon>Uroviricota</taxon>
        <taxon>Caudoviricetes</taxon>
        <taxon>Peduoviridae</taxon>
        <taxon>Maltschvirus</taxon>
        <taxon>Maltschvirus maltsch</taxon>
    </lineage>
</organism>
<accession>A0A6J5SVX2</accession>
<dbReference type="InterPro" id="IPR054613">
    <property type="entry name" value="Peptidase_S78_dom"/>
</dbReference>
<evidence type="ECO:0000256" key="2">
    <source>
        <dbReference type="ARBA" id="ARBA00022670"/>
    </source>
</evidence>
<keyword evidence="5" id="KW-1273">Viral capsid maturation</keyword>